<dbReference type="EMBL" id="CAMXCT030005968">
    <property type="protein sequence ID" value="CAL4800958.1"/>
    <property type="molecule type" value="Genomic_DNA"/>
</dbReference>
<dbReference type="OrthoDB" id="427803at2759"/>
<dbReference type="AlphaFoldDB" id="A0A9P1GGZ5"/>
<dbReference type="EMBL" id="CAMXCT010005968">
    <property type="protein sequence ID" value="CAI4013646.1"/>
    <property type="molecule type" value="Genomic_DNA"/>
</dbReference>
<name>A0A9P1GGZ5_9DINO</name>
<feature type="signal peptide" evidence="1">
    <location>
        <begin position="1"/>
        <end position="17"/>
    </location>
</feature>
<dbReference type="Proteomes" id="UP001152797">
    <property type="component" value="Unassembled WGS sequence"/>
</dbReference>
<keyword evidence="1" id="KW-0732">Signal</keyword>
<accession>A0A9P1GGZ5</accession>
<reference evidence="3" key="2">
    <citation type="submission" date="2024-04" db="EMBL/GenBank/DDBJ databases">
        <authorList>
            <person name="Chen Y."/>
            <person name="Shah S."/>
            <person name="Dougan E. K."/>
            <person name="Thang M."/>
            <person name="Chan C."/>
        </authorList>
    </citation>
    <scope>NUCLEOTIDE SEQUENCE [LARGE SCALE GENOMIC DNA]</scope>
</reference>
<dbReference type="EMBL" id="CAMXCT020005968">
    <property type="protein sequence ID" value="CAL1167021.1"/>
    <property type="molecule type" value="Genomic_DNA"/>
</dbReference>
<reference evidence="2" key="1">
    <citation type="submission" date="2022-10" db="EMBL/GenBank/DDBJ databases">
        <authorList>
            <person name="Chen Y."/>
            <person name="Dougan E. K."/>
            <person name="Chan C."/>
            <person name="Rhodes N."/>
            <person name="Thang M."/>
        </authorList>
    </citation>
    <scope>NUCLEOTIDE SEQUENCE</scope>
</reference>
<sequence length="291" mass="33078">MSRMLRAVALGLGLATAQRFDQPAPFDPLDGALEWIKQHGKEVMDTTGHCMDAARMAGELQGKCGKVFDPEALASFAAWGLLEFLETVHKPLVQELMHSSLIRSAKDKAIASVQQKTHQGLDEFCGQPDCIAGLAAFDKEYGVCYAGTLCTALSSHLEYDKCQAALQEWLPQMFRNQQHFMCAQDGDYYCSEEDTMLLMQNPECFMKFKMPVTEKAMSCSQQCVEIWKKEEREHPKCMEILRRQTKEQYEIQLKMMRELVLASKDHTQPEIPEHFSTFDEVCLADAKRFVV</sequence>
<organism evidence="2">
    <name type="scientific">Cladocopium goreaui</name>
    <dbReference type="NCBI Taxonomy" id="2562237"/>
    <lineage>
        <taxon>Eukaryota</taxon>
        <taxon>Sar</taxon>
        <taxon>Alveolata</taxon>
        <taxon>Dinophyceae</taxon>
        <taxon>Suessiales</taxon>
        <taxon>Symbiodiniaceae</taxon>
        <taxon>Cladocopium</taxon>
    </lineage>
</organism>
<evidence type="ECO:0000313" key="4">
    <source>
        <dbReference type="Proteomes" id="UP001152797"/>
    </source>
</evidence>
<proteinExistence type="predicted"/>
<comment type="caution">
    <text evidence="2">The sequence shown here is derived from an EMBL/GenBank/DDBJ whole genome shotgun (WGS) entry which is preliminary data.</text>
</comment>
<feature type="chain" id="PRO_5043272784" evidence="1">
    <location>
        <begin position="18"/>
        <end position="291"/>
    </location>
</feature>
<gene>
    <name evidence="2" type="ORF">C1SCF055_LOCUS38603</name>
</gene>
<evidence type="ECO:0000256" key="1">
    <source>
        <dbReference type="SAM" id="SignalP"/>
    </source>
</evidence>
<keyword evidence="4" id="KW-1185">Reference proteome</keyword>
<evidence type="ECO:0000313" key="2">
    <source>
        <dbReference type="EMBL" id="CAI4013646.1"/>
    </source>
</evidence>
<protein>
    <submittedName>
        <fullName evidence="2">Uncharacterized protein</fullName>
    </submittedName>
</protein>
<evidence type="ECO:0000313" key="3">
    <source>
        <dbReference type="EMBL" id="CAL1167021.1"/>
    </source>
</evidence>